<keyword evidence="6" id="KW-1185">Reference proteome</keyword>
<feature type="domain" description="N-acetyltransferase" evidence="4">
    <location>
        <begin position="3"/>
        <end position="151"/>
    </location>
</feature>
<dbReference type="EMBL" id="CP064760">
    <property type="protein sequence ID" value="QPE04284.1"/>
    <property type="molecule type" value="Genomic_DNA"/>
</dbReference>
<reference evidence="5 6" key="1">
    <citation type="submission" date="2020-11" db="EMBL/GenBank/DDBJ databases">
        <title>Amino acid is mineralized and recycled by bacteria in oceanic microbiome.</title>
        <authorList>
            <person name="Zheng L.Y."/>
        </authorList>
    </citation>
    <scope>NUCLEOTIDE SEQUENCE [LARGE SCALE GENOMIC DNA]</scope>
    <source>
        <strain evidence="5 6">A32-1</strain>
    </source>
</reference>
<feature type="compositionally biased region" description="Polar residues" evidence="3">
    <location>
        <begin position="171"/>
        <end position="182"/>
    </location>
</feature>
<dbReference type="KEGG" id="msf:IT882_14100"/>
<gene>
    <name evidence="5" type="ORF">IT882_14100</name>
</gene>
<evidence type="ECO:0000313" key="6">
    <source>
        <dbReference type="Proteomes" id="UP000594480"/>
    </source>
</evidence>
<dbReference type="AlphaFoldDB" id="A0A7S8MW52"/>
<dbReference type="Pfam" id="PF00583">
    <property type="entry name" value="Acetyltransf_1"/>
    <property type="match status" value="1"/>
</dbReference>
<dbReference type="InterPro" id="IPR016181">
    <property type="entry name" value="Acyl_CoA_acyltransferase"/>
</dbReference>
<dbReference type="InterPro" id="IPR000182">
    <property type="entry name" value="GNAT_dom"/>
</dbReference>
<dbReference type="PANTHER" id="PTHR43877">
    <property type="entry name" value="AMINOALKYLPHOSPHONATE N-ACETYLTRANSFERASE-RELATED-RELATED"/>
    <property type="match status" value="1"/>
</dbReference>
<sequence>MTVHVRPVEREDEDAWKRLYSGYRSFYLLPEDTDAVATTWLWVRDRQHGFIGLVAVDDNDQPIALANLRWFARPSTATMGLYLDDLFTAPEARGHGAASALLRDAAERAAAEGASVVRWITAADNASARSVYDTHATATPWVTYDMKPARRSVTLSSPTAPRRALMRTDPTAPSNVGGTCHH</sequence>
<name>A0A7S8MW52_9MICO</name>
<dbReference type="Gene3D" id="3.40.630.30">
    <property type="match status" value="1"/>
</dbReference>
<evidence type="ECO:0000256" key="3">
    <source>
        <dbReference type="SAM" id="MobiDB-lite"/>
    </source>
</evidence>
<dbReference type="InterPro" id="IPR050832">
    <property type="entry name" value="Bact_Acetyltransf"/>
</dbReference>
<feature type="region of interest" description="Disordered" evidence="3">
    <location>
        <begin position="152"/>
        <end position="182"/>
    </location>
</feature>
<evidence type="ECO:0000259" key="4">
    <source>
        <dbReference type="PROSITE" id="PS51186"/>
    </source>
</evidence>
<dbReference type="Proteomes" id="UP000594480">
    <property type="component" value="Chromosome"/>
</dbReference>
<accession>A0A7S8MW52</accession>
<dbReference type="SUPFAM" id="SSF55729">
    <property type="entry name" value="Acyl-CoA N-acyltransferases (Nat)"/>
    <property type="match status" value="1"/>
</dbReference>
<keyword evidence="1 5" id="KW-0808">Transferase</keyword>
<evidence type="ECO:0000256" key="1">
    <source>
        <dbReference type="ARBA" id="ARBA00022679"/>
    </source>
</evidence>
<dbReference type="GO" id="GO:0016747">
    <property type="term" value="F:acyltransferase activity, transferring groups other than amino-acyl groups"/>
    <property type="evidence" value="ECO:0007669"/>
    <property type="project" value="InterPro"/>
</dbReference>
<dbReference type="CDD" id="cd04301">
    <property type="entry name" value="NAT_SF"/>
    <property type="match status" value="1"/>
</dbReference>
<dbReference type="PANTHER" id="PTHR43877:SF2">
    <property type="entry name" value="AMINOALKYLPHOSPHONATE N-ACETYLTRANSFERASE-RELATED"/>
    <property type="match status" value="1"/>
</dbReference>
<proteinExistence type="predicted"/>
<evidence type="ECO:0000313" key="5">
    <source>
        <dbReference type="EMBL" id="QPE04284.1"/>
    </source>
</evidence>
<protein>
    <submittedName>
        <fullName evidence="5">GNAT family N-acetyltransferase</fullName>
    </submittedName>
</protein>
<organism evidence="5 6">
    <name type="scientific">Microbacterium schleiferi</name>
    <dbReference type="NCBI Taxonomy" id="69362"/>
    <lineage>
        <taxon>Bacteria</taxon>
        <taxon>Bacillati</taxon>
        <taxon>Actinomycetota</taxon>
        <taxon>Actinomycetes</taxon>
        <taxon>Micrococcales</taxon>
        <taxon>Microbacteriaceae</taxon>
        <taxon>Microbacterium</taxon>
    </lineage>
</organism>
<evidence type="ECO:0000256" key="2">
    <source>
        <dbReference type="ARBA" id="ARBA00023315"/>
    </source>
</evidence>
<keyword evidence="2" id="KW-0012">Acyltransferase</keyword>
<dbReference type="PROSITE" id="PS51186">
    <property type="entry name" value="GNAT"/>
    <property type="match status" value="1"/>
</dbReference>